<name>G7KIV6_MEDTR</name>
<accession>G7KIV6</accession>
<evidence type="ECO:0000313" key="3">
    <source>
        <dbReference type="Proteomes" id="UP000002051"/>
    </source>
</evidence>
<dbReference type="HOGENOM" id="CLU_2593426_0_0_1"/>
<reference evidence="2" key="3">
    <citation type="submission" date="2015-04" db="UniProtKB">
        <authorList>
            <consortium name="EnsemblPlants"/>
        </authorList>
    </citation>
    <scope>IDENTIFICATION</scope>
    <source>
        <strain evidence="2">cv. Jemalong A17</strain>
    </source>
</reference>
<reference evidence="1 3" key="2">
    <citation type="journal article" date="2014" name="BMC Genomics">
        <title>An improved genome release (version Mt4.0) for the model legume Medicago truncatula.</title>
        <authorList>
            <person name="Tang H."/>
            <person name="Krishnakumar V."/>
            <person name="Bidwell S."/>
            <person name="Rosen B."/>
            <person name="Chan A."/>
            <person name="Zhou S."/>
            <person name="Gentzbittel L."/>
            <person name="Childs K.L."/>
            <person name="Yandell M."/>
            <person name="Gundlach H."/>
            <person name="Mayer K.F."/>
            <person name="Schwartz D.C."/>
            <person name="Town C.D."/>
        </authorList>
    </citation>
    <scope>GENOME REANNOTATION</scope>
    <source>
        <strain evidence="2 3">cv. Jemalong A17</strain>
    </source>
</reference>
<dbReference type="AlphaFoldDB" id="G7KIV6"/>
<evidence type="ECO:0000313" key="2">
    <source>
        <dbReference type="EnsemblPlants" id="AES74546"/>
    </source>
</evidence>
<sequence length="80" mass="9421">MAQKFWRKVVTATAYILNKCITEKLKLKVPEEEIPDARRMLEDKSESMELIWYHSTGVYMLYIRLVIPLKEIGVETNSCK</sequence>
<gene>
    <name evidence="1" type="ordered locus">MTR_6g008020</name>
</gene>
<dbReference type="PaxDb" id="3880-AES74546"/>
<dbReference type="Proteomes" id="UP000002051">
    <property type="component" value="Chromosome 6"/>
</dbReference>
<organism evidence="1 3">
    <name type="scientific">Medicago truncatula</name>
    <name type="common">Barrel medic</name>
    <name type="synonym">Medicago tribuloides</name>
    <dbReference type="NCBI Taxonomy" id="3880"/>
    <lineage>
        <taxon>Eukaryota</taxon>
        <taxon>Viridiplantae</taxon>
        <taxon>Streptophyta</taxon>
        <taxon>Embryophyta</taxon>
        <taxon>Tracheophyta</taxon>
        <taxon>Spermatophyta</taxon>
        <taxon>Magnoliopsida</taxon>
        <taxon>eudicotyledons</taxon>
        <taxon>Gunneridae</taxon>
        <taxon>Pentapetalae</taxon>
        <taxon>rosids</taxon>
        <taxon>fabids</taxon>
        <taxon>Fabales</taxon>
        <taxon>Fabaceae</taxon>
        <taxon>Papilionoideae</taxon>
        <taxon>50 kb inversion clade</taxon>
        <taxon>NPAAA clade</taxon>
        <taxon>Hologalegina</taxon>
        <taxon>IRL clade</taxon>
        <taxon>Trifolieae</taxon>
        <taxon>Medicago</taxon>
    </lineage>
</organism>
<keyword evidence="3" id="KW-1185">Reference proteome</keyword>
<protein>
    <submittedName>
        <fullName evidence="1 2">Uncharacterized protein</fullName>
    </submittedName>
</protein>
<dbReference type="EnsemblPlants" id="AES74546">
    <property type="protein sequence ID" value="AES74546"/>
    <property type="gene ID" value="MTR_6g008020"/>
</dbReference>
<dbReference type="EMBL" id="CM001222">
    <property type="protein sequence ID" value="AES74546.1"/>
    <property type="molecule type" value="Genomic_DNA"/>
</dbReference>
<evidence type="ECO:0000313" key="1">
    <source>
        <dbReference type="EMBL" id="AES74546.1"/>
    </source>
</evidence>
<reference evidence="1 3" key="1">
    <citation type="journal article" date="2011" name="Nature">
        <title>The Medicago genome provides insight into the evolution of rhizobial symbioses.</title>
        <authorList>
            <person name="Young N.D."/>
            <person name="Debelle F."/>
            <person name="Oldroyd G.E."/>
            <person name="Geurts R."/>
            <person name="Cannon S.B."/>
            <person name="Udvardi M.K."/>
            <person name="Benedito V.A."/>
            <person name="Mayer K.F."/>
            <person name="Gouzy J."/>
            <person name="Schoof H."/>
            <person name="Van de Peer Y."/>
            <person name="Proost S."/>
            <person name="Cook D.R."/>
            <person name="Meyers B.C."/>
            <person name="Spannagl M."/>
            <person name="Cheung F."/>
            <person name="De Mita S."/>
            <person name="Krishnakumar V."/>
            <person name="Gundlach H."/>
            <person name="Zhou S."/>
            <person name="Mudge J."/>
            <person name="Bharti A.K."/>
            <person name="Murray J.D."/>
            <person name="Naoumkina M.A."/>
            <person name="Rosen B."/>
            <person name="Silverstein K.A."/>
            <person name="Tang H."/>
            <person name="Rombauts S."/>
            <person name="Zhao P.X."/>
            <person name="Zhou P."/>
            <person name="Barbe V."/>
            <person name="Bardou P."/>
            <person name="Bechner M."/>
            <person name="Bellec A."/>
            <person name="Berger A."/>
            <person name="Berges H."/>
            <person name="Bidwell S."/>
            <person name="Bisseling T."/>
            <person name="Choisne N."/>
            <person name="Couloux A."/>
            <person name="Denny R."/>
            <person name="Deshpande S."/>
            <person name="Dai X."/>
            <person name="Doyle J.J."/>
            <person name="Dudez A.M."/>
            <person name="Farmer A.D."/>
            <person name="Fouteau S."/>
            <person name="Franken C."/>
            <person name="Gibelin C."/>
            <person name="Gish J."/>
            <person name="Goldstein S."/>
            <person name="Gonzalez A.J."/>
            <person name="Green P.J."/>
            <person name="Hallab A."/>
            <person name="Hartog M."/>
            <person name="Hua A."/>
            <person name="Humphray S.J."/>
            <person name="Jeong D.H."/>
            <person name="Jing Y."/>
            <person name="Jocker A."/>
            <person name="Kenton S.M."/>
            <person name="Kim D.J."/>
            <person name="Klee K."/>
            <person name="Lai H."/>
            <person name="Lang C."/>
            <person name="Lin S."/>
            <person name="Macmil S.L."/>
            <person name="Magdelenat G."/>
            <person name="Matthews L."/>
            <person name="McCorrison J."/>
            <person name="Monaghan E.L."/>
            <person name="Mun J.H."/>
            <person name="Najar F.Z."/>
            <person name="Nicholson C."/>
            <person name="Noirot C."/>
            <person name="O'Bleness M."/>
            <person name="Paule C.R."/>
            <person name="Poulain J."/>
            <person name="Prion F."/>
            <person name="Qin B."/>
            <person name="Qu C."/>
            <person name="Retzel E.F."/>
            <person name="Riddle C."/>
            <person name="Sallet E."/>
            <person name="Samain S."/>
            <person name="Samson N."/>
            <person name="Sanders I."/>
            <person name="Saurat O."/>
            <person name="Scarpelli C."/>
            <person name="Schiex T."/>
            <person name="Segurens B."/>
            <person name="Severin A.J."/>
            <person name="Sherrier D.J."/>
            <person name="Shi R."/>
            <person name="Sims S."/>
            <person name="Singer S.R."/>
            <person name="Sinharoy S."/>
            <person name="Sterck L."/>
            <person name="Viollet A."/>
            <person name="Wang B.B."/>
            <person name="Wang K."/>
            <person name="Wang M."/>
            <person name="Wang X."/>
            <person name="Warfsmann J."/>
            <person name="Weissenbach J."/>
            <person name="White D.D."/>
            <person name="White J.D."/>
            <person name="Wiley G.B."/>
            <person name="Wincker P."/>
            <person name="Xing Y."/>
            <person name="Yang L."/>
            <person name="Yao Z."/>
            <person name="Ying F."/>
            <person name="Zhai J."/>
            <person name="Zhou L."/>
            <person name="Zuber A."/>
            <person name="Denarie J."/>
            <person name="Dixon R.A."/>
            <person name="May G.D."/>
            <person name="Schwartz D.C."/>
            <person name="Rogers J."/>
            <person name="Quetier F."/>
            <person name="Town C.D."/>
            <person name="Roe B.A."/>
        </authorList>
    </citation>
    <scope>NUCLEOTIDE SEQUENCE [LARGE SCALE GENOMIC DNA]</scope>
    <source>
        <strain evidence="1">A17</strain>
        <strain evidence="2 3">cv. Jemalong A17</strain>
    </source>
</reference>
<proteinExistence type="predicted"/>